<evidence type="ECO:0000259" key="7">
    <source>
        <dbReference type="Pfam" id="PF08281"/>
    </source>
</evidence>
<evidence type="ECO:0000256" key="4">
    <source>
        <dbReference type="ARBA" id="ARBA00023163"/>
    </source>
</evidence>
<dbReference type="InterPro" id="IPR014284">
    <property type="entry name" value="RNA_pol_sigma-70_dom"/>
</dbReference>
<feature type="domain" description="RNA polymerase sigma-70 region 2" evidence="6">
    <location>
        <begin position="24"/>
        <end position="87"/>
    </location>
</feature>
<dbReference type="GO" id="GO:0006352">
    <property type="term" value="P:DNA-templated transcription initiation"/>
    <property type="evidence" value="ECO:0007669"/>
    <property type="project" value="InterPro"/>
</dbReference>
<accession>A0A502G6M9</accession>
<dbReference type="InterPro" id="IPR036388">
    <property type="entry name" value="WH-like_DNA-bd_sf"/>
</dbReference>
<dbReference type="GO" id="GO:0016987">
    <property type="term" value="F:sigma factor activity"/>
    <property type="evidence" value="ECO:0007669"/>
    <property type="project" value="UniProtKB-KW"/>
</dbReference>
<dbReference type="PANTHER" id="PTHR43133:SF63">
    <property type="entry name" value="RNA POLYMERASE SIGMA FACTOR FECI-RELATED"/>
    <property type="match status" value="1"/>
</dbReference>
<dbReference type="Pfam" id="PF08281">
    <property type="entry name" value="Sigma70_r4_2"/>
    <property type="match status" value="1"/>
</dbReference>
<evidence type="ECO:0000313" key="8">
    <source>
        <dbReference type="EMBL" id="TPG56523.1"/>
    </source>
</evidence>
<dbReference type="EMBL" id="RCZC01000001">
    <property type="protein sequence ID" value="TPG56523.1"/>
    <property type="molecule type" value="Genomic_DNA"/>
</dbReference>
<dbReference type="OrthoDB" id="7620544at2"/>
<dbReference type="AlphaFoldDB" id="A0A502G6M9"/>
<feature type="compositionally biased region" description="Basic and acidic residues" evidence="5">
    <location>
        <begin position="1"/>
        <end position="11"/>
    </location>
</feature>
<proteinExistence type="inferred from homology"/>
<keyword evidence="3" id="KW-0731">Sigma factor</keyword>
<reference evidence="8 9" key="1">
    <citation type="journal article" date="2019" name="Environ. Microbiol.">
        <title>Species interactions and distinct microbial communities in high Arctic permafrost affected cryosols are associated with the CH4 and CO2 gas fluxes.</title>
        <authorList>
            <person name="Altshuler I."/>
            <person name="Hamel J."/>
            <person name="Turney S."/>
            <person name="Magnuson E."/>
            <person name="Levesque R."/>
            <person name="Greer C."/>
            <person name="Whyte L.G."/>
        </authorList>
    </citation>
    <scope>NUCLEOTIDE SEQUENCE [LARGE SCALE GENOMIC DNA]</scope>
    <source>
        <strain evidence="8 9">E6.1</strain>
    </source>
</reference>
<dbReference type="SUPFAM" id="SSF88946">
    <property type="entry name" value="Sigma2 domain of RNA polymerase sigma factors"/>
    <property type="match status" value="1"/>
</dbReference>
<keyword evidence="4" id="KW-0804">Transcription</keyword>
<sequence length="178" mass="20341">MRRQDHDRDEASGGGSGQVRFDTLYREQAPRLRRWLDARLQSSEDANDVVHDAFARLLGSGAREGLRQPEAFLNRIVRNLLIDRSRRVPNRTPHVPIDDANEPATRATQEDAIELAEMRERYRASVDALPPRMREVFLLHRIAGLGYKEIATQLDISIRTVEWHVGEALVRIGKDLGQ</sequence>
<organism evidence="8 9">
    <name type="scientific">Sphingomonas glacialis</name>
    <dbReference type="NCBI Taxonomy" id="658225"/>
    <lineage>
        <taxon>Bacteria</taxon>
        <taxon>Pseudomonadati</taxon>
        <taxon>Pseudomonadota</taxon>
        <taxon>Alphaproteobacteria</taxon>
        <taxon>Sphingomonadales</taxon>
        <taxon>Sphingomonadaceae</taxon>
        <taxon>Sphingomonas</taxon>
    </lineage>
</organism>
<dbReference type="InterPro" id="IPR039425">
    <property type="entry name" value="RNA_pol_sigma-70-like"/>
</dbReference>
<keyword evidence="9" id="KW-1185">Reference proteome</keyword>
<dbReference type="InterPro" id="IPR013249">
    <property type="entry name" value="RNA_pol_sigma70_r4_t2"/>
</dbReference>
<dbReference type="SUPFAM" id="SSF88659">
    <property type="entry name" value="Sigma3 and sigma4 domains of RNA polymerase sigma factors"/>
    <property type="match status" value="1"/>
</dbReference>
<evidence type="ECO:0000256" key="1">
    <source>
        <dbReference type="ARBA" id="ARBA00010641"/>
    </source>
</evidence>
<feature type="region of interest" description="Disordered" evidence="5">
    <location>
        <begin position="1"/>
        <end position="20"/>
    </location>
</feature>
<keyword evidence="2" id="KW-0805">Transcription regulation</keyword>
<evidence type="ECO:0000256" key="5">
    <source>
        <dbReference type="SAM" id="MobiDB-lite"/>
    </source>
</evidence>
<dbReference type="Pfam" id="PF04542">
    <property type="entry name" value="Sigma70_r2"/>
    <property type="match status" value="1"/>
</dbReference>
<evidence type="ECO:0000259" key="6">
    <source>
        <dbReference type="Pfam" id="PF04542"/>
    </source>
</evidence>
<dbReference type="InterPro" id="IPR013325">
    <property type="entry name" value="RNA_pol_sigma_r2"/>
</dbReference>
<dbReference type="InterPro" id="IPR013324">
    <property type="entry name" value="RNA_pol_sigma_r3/r4-like"/>
</dbReference>
<comment type="caution">
    <text evidence="8">The sequence shown here is derived from an EMBL/GenBank/DDBJ whole genome shotgun (WGS) entry which is preliminary data.</text>
</comment>
<gene>
    <name evidence="8" type="ORF">EAH76_03035</name>
</gene>
<dbReference type="InterPro" id="IPR007627">
    <property type="entry name" value="RNA_pol_sigma70_r2"/>
</dbReference>
<dbReference type="Proteomes" id="UP000319931">
    <property type="component" value="Unassembled WGS sequence"/>
</dbReference>
<name>A0A502G6M9_9SPHN</name>
<feature type="domain" description="RNA polymerase sigma factor 70 region 4 type 2" evidence="7">
    <location>
        <begin position="120"/>
        <end position="169"/>
    </location>
</feature>
<dbReference type="Gene3D" id="1.10.1740.10">
    <property type="match status" value="1"/>
</dbReference>
<comment type="similarity">
    <text evidence="1">Belongs to the sigma-70 factor family. ECF subfamily.</text>
</comment>
<evidence type="ECO:0000256" key="2">
    <source>
        <dbReference type="ARBA" id="ARBA00023015"/>
    </source>
</evidence>
<dbReference type="GO" id="GO:0003677">
    <property type="term" value="F:DNA binding"/>
    <property type="evidence" value="ECO:0007669"/>
    <property type="project" value="InterPro"/>
</dbReference>
<dbReference type="PANTHER" id="PTHR43133">
    <property type="entry name" value="RNA POLYMERASE ECF-TYPE SIGMA FACTO"/>
    <property type="match status" value="1"/>
</dbReference>
<dbReference type="Gene3D" id="1.10.10.10">
    <property type="entry name" value="Winged helix-like DNA-binding domain superfamily/Winged helix DNA-binding domain"/>
    <property type="match status" value="1"/>
</dbReference>
<dbReference type="NCBIfam" id="TIGR02937">
    <property type="entry name" value="sigma70-ECF"/>
    <property type="match status" value="1"/>
</dbReference>
<protein>
    <submittedName>
        <fullName evidence="8">Sigma-70 family RNA polymerase sigma factor</fullName>
    </submittedName>
</protein>
<evidence type="ECO:0000313" key="9">
    <source>
        <dbReference type="Proteomes" id="UP000319931"/>
    </source>
</evidence>
<evidence type="ECO:0000256" key="3">
    <source>
        <dbReference type="ARBA" id="ARBA00023082"/>
    </source>
</evidence>